<dbReference type="PROSITE" id="PS51257">
    <property type="entry name" value="PROKAR_LIPOPROTEIN"/>
    <property type="match status" value="1"/>
</dbReference>
<dbReference type="OrthoDB" id="7168509at2"/>
<dbReference type="GO" id="GO:0007165">
    <property type="term" value="P:signal transduction"/>
    <property type="evidence" value="ECO:0007669"/>
    <property type="project" value="TreeGrafter"/>
</dbReference>
<dbReference type="InterPro" id="IPR005151">
    <property type="entry name" value="Tail-specific_protease"/>
</dbReference>
<dbReference type="AlphaFoldDB" id="A0A1V6LTE8"/>
<evidence type="ECO:0000313" key="2">
    <source>
        <dbReference type="EMBL" id="OQD43455.1"/>
    </source>
</evidence>
<organism evidence="2 3">
    <name type="scientific">Croceivirga radicis</name>
    <dbReference type="NCBI Taxonomy" id="1929488"/>
    <lineage>
        <taxon>Bacteria</taxon>
        <taxon>Pseudomonadati</taxon>
        <taxon>Bacteroidota</taxon>
        <taxon>Flavobacteriia</taxon>
        <taxon>Flavobacteriales</taxon>
        <taxon>Flavobacteriaceae</taxon>
        <taxon>Croceivirga</taxon>
    </lineage>
</organism>
<dbReference type="SMART" id="SM00228">
    <property type="entry name" value="PDZ"/>
    <property type="match status" value="1"/>
</dbReference>
<dbReference type="SUPFAM" id="SSF52096">
    <property type="entry name" value="ClpP/crotonase"/>
    <property type="match status" value="1"/>
</dbReference>
<dbReference type="PROSITE" id="PS50106">
    <property type="entry name" value="PDZ"/>
    <property type="match status" value="1"/>
</dbReference>
<dbReference type="Pfam" id="PF18294">
    <property type="entry name" value="Pept_S41_N"/>
    <property type="match status" value="1"/>
</dbReference>
<dbReference type="PANTHER" id="PTHR32060:SF30">
    <property type="entry name" value="CARBOXY-TERMINAL PROCESSING PROTEASE CTPA"/>
    <property type="match status" value="1"/>
</dbReference>
<accession>A0A1V6LTE8</accession>
<gene>
    <name evidence="2" type="ORF">BUL40_06390</name>
</gene>
<keyword evidence="3" id="KW-1185">Reference proteome</keyword>
<dbReference type="Pfam" id="PF03572">
    <property type="entry name" value="Peptidase_S41"/>
    <property type="match status" value="1"/>
</dbReference>
<dbReference type="Proteomes" id="UP000191680">
    <property type="component" value="Unassembled WGS sequence"/>
</dbReference>
<dbReference type="InterPro" id="IPR001478">
    <property type="entry name" value="PDZ"/>
</dbReference>
<reference evidence="2 3" key="1">
    <citation type="submission" date="2016-12" db="EMBL/GenBank/DDBJ databases">
        <authorList>
            <person name="Song W.-J."/>
            <person name="Kurnit D.M."/>
        </authorList>
    </citation>
    <scope>NUCLEOTIDE SEQUENCE [LARGE SCALE GENOMIC DNA]</scope>
    <source>
        <strain evidence="2 3">HSG9</strain>
    </source>
</reference>
<dbReference type="GO" id="GO:0006508">
    <property type="term" value="P:proteolysis"/>
    <property type="evidence" value="ECO:0007669"/>
    <property type="project" value="InterPro"/>
</dbReference>
<dbReference type="Pfam" id="PF17820">
    <property type="entry name" value="PDZ_6"/>
    <property type="match status" value="1"/>
</dbReference>
<dbReference type="CDD" id="cd07561">
    <property type="entry name" value="Peptidase_S41_CPP_like"/>
    <property type="match status" value="1"/>
</dbReference>
<dbReference type="EMBL" id="MTBC01000003">
    <property type="protein sequence ID" value="OQD43455.1"/>
    <property type="molecule type" value="Genomic_DNA"/>
</dbReference>
<dbReference type="InterPro" id="IPR036034">
    <property type="entry name" value="PDZ_sf"/>
</dbReference>
<dbReference type="InterPro" id="IPR041613">
    <property type="entry name" value="Pept_S41_N"/>
</dbReference>
<protein>
    <submittedName>
        <fullName evidence="2">Peptidase S41</fullName>
    </submittedName>
</protein>
<sequence>MKEIKMFPIFLLGLLFIGCNNNDDGPTLTEEPQTEEPVAEESVQLNSEVNDFIWKGLNYWYFWQNDVTDLADSKDDDTNAYHTYLNNYNSSKDLFDDLIYTQADDFSWYIEDVDEQLNSFRGITKSYGLNLGYLLRVSDTSDDVIIYVTYVTPDSPADQAGIKRGDFIYKVDGVAMTINNYDVVNNIFRNENVSIGLATVENGSVVPQGNDIALSAVELTTNPIHHAEVLEVSGTKIGYLMYTGFKATFHSELNAVFGDFKSQGITELVLDLRYNGGGSILSSALLASMIYGEAGAEQDIFATLRYNNKRNAENGVSYPFFEDVFLYDKTSSAYLGSEPMNRLNGITTLYVLASERTASASEMIINGLLPYINVVIIGEKTVGKNEGSITVVDSPGTGDSPYSDLDNRNPNHTIGMQPIVLQVYNSNNSSDYADGFEPDVTVVESQFASNLLPFGDPNEVMLSAALDLIVGSSAKGEVFEKLPENFKLKAELQRPKFANEMYIGPNEEIHLQ</sequence>
<evidence type="ECO:0000259" key="1">
    <source>
        <dbReference type="PROSITE" id="PS50106"/>
    </source>
</evidence>
<dbReference type="InterPro" id="IPR041489">
    <property type="entry name" value="PDZ_6"/>
</dbReference>
<dbReference type="RefSeq" id="WP_080318535.1">
    <property type="nucleotide sequence ID" value="NZ_MTBC01000003.1"/>
</dbReference>
<dbReference type="GO" id="GO:0004175">
    <property type="term" value="F:endopeptidase activity"/>
    <property type="evidence" value="ECO:0007669"/>
    <property type="project" value="TreeGrafter"/>
</dbReference>
<dbReference type="Gene3D" id="3.90.226.10">
    <property type="entry name" value="2-enoyl-CoA Hydratase, Chain A, domain 1"/>
    <property type="match status" value="1"/>
</dbReference>
<name>A0A1V6LTE8_9FLAO</name>
<comment type="caution">
    <text evidence="2">The sequence shown here is derived from an EMBL/GenBank/DDBJ whole genome shotgun (WGS) entry which is preliminary data.</text>
</comment>
<dbReference type="PANTHER" id="PTHR32060">
    <property type="entry name" value="TAIL-SPECIFIC PROTEASE"/>
    <property type="match status" value="1"/>
</dbReference>
<dbReference type="SUPFAM" id="SSF50156">
    <property type="entry name" value="PDZ domain-like"/>
    <property type="match status" value="1"/>
</dbReference>
<dbReference type="GO" id="GO:0008236">
    <property type="term" value="F:serine-type peptidase activity"/>
    <property type="evidence" value="ECO:0007669"/>
    <property type="project" value="InterPro"/>
</dbReference>
<feature type="domain" description="PDZ" evidence="1">
    <location>
        <begin position="128"/>
        <end position="203"/>
    </location>
</feature>
<proteinExistence type="predicted"/>
<evidence type="ECO:0000313" key="3">
    <source>
        <dbReference type="Proteomes" id="UP000191680"/>
    </source>
</evidence>
<dbReference type="Gene3D" id="3.30.750.170">
    <property type="match status" value="1"/>
</dbReference>
<dbReference type="GO" id="GO:0030288">
    <property type="term" value="C:outer membrane-bounded periplasmic space"/>
    <property type="evidence" value="ECO:0007669"/>
    <property type="project" value="TreeGrafter"/>
</dbReference>
<dbReference type="Gene3D" id="2.30.42.10">
    <property type="match status" value="1"/>
</dbReference>
<dbReference type="InterPro" id="IPR029045">
    <property type="entry name" value="ClpP/crotonase-like_dom_sf"/>
</dbReference>